<dbReference type="AlphaFoldDB" id="A0A0J7P645"/>
<evidence type="ECO:0000313" key="3">
    <source>
        <dbReference type="Proteomes" id="UP000036403"/>
    </source>
</evidence>
<keyword evidence="3" id="KW-1185">Reference proteome</keyword>
<feature type="compositionally biased region" description="Basic residues" evidence="1">
    <location>
        <begin position="24"/>
        <end position="39"/>
    </location>
</feature>
<dbReference type="Proteomes" id="UP000036403">
    <property type="component" value="Unassembled WGS sequence"/>
</dbReference>
<evidence type="ECO:0000256" key="1">
    <source>
        <dbReference type="SAM" id="MobiDB-lite"/>
    </source>
</evidence>
<feature type="compositionally biased region" description="Polar residues" evidence="1">
    <location>
        <begin position="65"/>
        <end position="74"/>
    </location>
</feature>
<sequence length="115" mass="13148">MRGEIDREKKEESRRHIRAGGSEKKRKNGERGRARCARRGKGERVEKLVEKPEIEERMPRAPPNQHLSSVSTFPSTYSTLDNSTCCVLEMRSETRDVACAFVNSIVCLDNARLRT</sequence>
<protein>
    <submittedName>
        <fullName evidence="2">Modular type i polyketide</fullName>
    </submittedName>
</protein>
<feature type="compositionally biased region" description="Basic and acidic residues" evidence="1">
    <location>
        <begin position="40"/>
        <end position="59"/>
    </location>
</feature>
<comment type="caution">
    <text evidence="2">The sequence shown here is derived from an EMBL/GenBank/DDBJ whole genome shotgun (WGS) entry which is preliminary data.</text>
</comment>
<dbReference type="EMBL" id="LBMM01000009">
    <property type="protein sequence ID" value="KMR05369.1"/>
    <property type="molecule type" value="Genomic_DNA"/>
</dbReference>
<name>A0A0J7P645_LASNI</name>
<evidence type="ECO:0000313" key="2">
    <source>
        <dbReference type="EMBL" id="KMR05369.1"/>
    </source>
</evidence>
<organism evidence="2 3">
    <name type="scientific">Lasius niger</name>
    <name type="common">Black garden ant</name>
    <dbReference type="NCBI Taxonomy" id="67767"/>
    <lineage>
        <taxon>Eukaryota</taxon>
        <taxon>Metazoa</taxon>
        <taxon>Ecdysozoa</taxon>
        <taxon>Arthropoda</taxon>
        <taxon>Hexapoda</taxon>
        <taxon>Insecta</taxon>
        <taxon>Pterygota</taxon>
        <taxon>Neoptera</taxon>
        <taxon>Endopterygota</taxon>
        <taxon>Hymenoptera</taxon>
        <taxon>Apocrita</taxon>
        <taxon>Aculeata</taxon>
        <taxon>Formicoidea</taxon>
        <taxon>Formicidae</taxon>
        <taxon>Formicinae</taxon>
        <taxon>Lasius</taxon>
        <taxon>Lasius</taxon>
    </lineage>
</organism>
<reference evidence="2 3" key="1">
    <citation type="submission" date="2015-04" db="EMBL/GenBank/DDBJ databases">
        <title>Lasius niger genome sequencing.</title>
        <authorList>
            <person name="Konorov E.A."/>
            <person name="Nikitin M.A."/>
            <person name="Kirill M.V."/>
            <person name="Chang P."/>
        </authorList>
    </citation>
    <scope>NUCLEOTIDE SEQUENCE [LARGE SCALE GENOMIC DNA]</scope>
    <source>
        <tissue evidence="2">Whole</tissue>
    </source>
</reference>
<proteinExistence type="predicted"/>
<gene>
    <name evidence="2" type="ORF">RF55_26</name>
</gene>
<accession>A0A0J7P645</accession>
<feature type="compositionally biased region" description="Basic and acidic residues" evidence="1">
    <location>
        <begin position="1"/>
        <end position="14"/>
    </location>
</feature>
<feature type="region of interest" description="Disordered" evidence="1">
    <location>
        <begin position="1"/>
        <end position="74"/>
    </location>
</feature>
<dbReference type="PaxDb" id="67767-A0A0J7P645"/>